<organism evidence="2 3">
    <name type="scientific">Aldrovandia affinis</name>
    <dbReference type="NCBI Taxonomy" id="143900"/>
    <lineage>
        <taxon>Eukaryota</taxon>
        <taxon>Metazoa</taxon>
        <taxon>Chordata</taxon>
        <taxon>Craniata</taxon>
        <taxon>Vertebrata</taxon>
        <taxon>Euteleostomi</taxon>
        <taxon>Actinopterygii</taxon>
        <taxon>Neopterygii</taxon>
        <taxon>Teleostei</taxon>
        <taxon>Notacanthiformes</taxon>
        <taxon>Halosauridae</taxon>
        <taxon>Aldrovandia</taxon>
    </lineage>
</organism>
<evidence type="ECO:0000313" key="3">
    <source>
        <dbReference type="Proteomes" id="UP001221898"/>
    </source>
</evidence>
<protein>
    <submittedName>
        <fullName evidence="2">Uncharacterized protein</fullName>
    </submittedName>
</protein>
<gene>
    <name evidence="2" type="ORF">AAFF_G00012290</name>
</gene>
<name>A0AAD7S8W1_9TELE</name>
<proteinExistence type="predicted"/>
<accession>A0AAD7S8W1</accession>
<evidence type="ECO:0000313" key="2">
    <source>
        <dbReference type="EMBL" id="KAJ8396906.1"/>
    </source>
</evidence>
<evidence type="ECO:0000256" key="1">
    <source>
        <dbReference type="SAM" id="MobiDB-lite"/>
    </source>
</evidence>
<dbReference type="AlphaFoldDB" id="A0AAD7S8W1"/>
<feature type="compositionally biased region" description="Polar residues" evidence="1">
    <location>
        <begin position="25"/>
        <end position="39"/>
    </location>
</feature>
<dbReference type="EMBL" id="JAINUG010000102">
    <property type="protein sequence ID" value="KAJ8396906.1"/>
    <property type="molecule type" value="Genomic_DNA"/>
</dbReference>
<sequence>MSAPRTTPPVSVQIDSPCLSELSSTLQRQLRSEGGQVQTAAVREPPTPPEQRGPSFKPSQSRPLPRGRNHPARAMAPSAGHFVGQRAVGTGSGDWRQCEWLFEPTAQKPASASRGLLRV</sequence>
<feature type="region of interest" description="Disordered" evidence="1">
    <location>
        <begin position="25"/>
        <end position="90"/>
    </location>
</feature>
<comment type="caution">
    <text evidence="2">The sequence shown here is derived from an EMBL/GenBank/DDBJ whole genome shotgun (WGS) entry which is preliminary data.</text>
</comment>
<dbReference type="Proteomes" id="UP001221898">
    <property type="component" value="Unassembled WGS sequence"/>
</dbReference>
<reference evidence="2" key="1">
    <citation type="journal article" date="2023" name="Science">
        <title>Genome structures resolve the early diversification of teleost fishes.</title>
        <authorList>
            <person name="Parey E."/>
            <person name="Louis A."/>
            <person name="Montfort J."/>
            <person name="Bouchez O."/>
            <person name="Roques C."/>
            <person name="Iampietro C."/>
            <person name="Lluch J."/>
            <person name="Castinel A."/>
            <person name="Donnadieu C."/>
            <person name="Desvignes T."/>
            <person name="Floi Bucao C."/>
            <person name="Jouanno E."/>
            <person name="Wen M."/>
            <person name="Mejri S."/>
            <person name="Dirks R."/>
            <person name="Jansen H."/>
            <person name="Henkel C."/>
            <person name="Chen W.J."/>
            <person name="Zahm M."/>
            <person name="Cabau C."/>
            <person name="Klopp C."/>
            <person name="Thompson A.W."/>
            <person name="Robinson-Rechavi M."/>
            <person name="Braasch I."/>
            <person name="Lecointre G."/>
            <person name="Bobe J."/>
            <person name="Postlethwait J.H."/>
            <person name="Berthelot C."/>
            <person name="Roest Crollius H."/>
            <person name="Guiguen Y."/>
        </authorList>
    </citation>
    <scope>NUCLEOTIDE SEQUENCE</scope>
    <source>
        <strain evidence="2">NC1722</strain>
    </source>
</reference>
<keyword evidence="3" id="KW-1185">Reference proteome</keyword>